<keyword evidence="2" id="KW-1185">Reference proteome</keyword>
<dbReference type="EMBL" id="LT607413">
    <property type="protein sequence ID" value="SCF24778.1"/>
    <property type="molecule type" value="Genomic_DNA"/>
</dbReference>
<dbReference type="InterPro" id="IPR025851">
    <property type="entry name" value="SUKH-4"/>
</dbReference>
<proteinExistence type="predicted"/>
<reference evidence="2" key="1">
    <citation type="submission" date="2016-06" db="EMBL/GenBank/DDBJ databases">
        <authorList>
            <person name="Varghese N."/>
            <person name="Submissions Spin"/>
        </authorList>
    </citation>
    <scope>NUCLEOTIDE SEQUENCE [LARGE SCALE GENOMIC DNA]</scope>
    <source>
        <strain evidence="2">DSM 43816</strain>
    </source>
</reference>
<dbReference type="AlphaFoldDB" id="A0A1C4YVQ5"/>
<sequence length="170" mass="18513">MMTADREIATALIPLTTGESIVPYPGVWADTPYEVRAGRPVIAEDPGLSALVVDRDRGTVLLLDGHGESVVNSSLAALAECARRYSAAIRTSDADDESWIAIGTDLLAQIRIIDPGVADAEDSFWAVAAEELGYGMHTRSGCDGRRETRGSGRWLPRRPAYRRGRCGWRR</sequence>
<evidence type="ECO:0000313" key="1">
    <source>
        <dbReference type="EMBL" id="SCF24778.1"/>
    </source>
</evidence>
<name>A0A1C4YVQ5_MICEC</name>
<organism evidence="1 2">
    <name type="scientific">Micromonospora echinospora</name>
    <name type="common">Micromonospora purpurea</name>
    <dbReference type="NCBI Taxonomy" id="1877"/>
    <lineage>
        <taxon>Bacteria</taxon>
        <taxon>Bacillati</taxon>
        <taxon>Actinomycetota</taxon>
        <taxon>Actinomycetes</taxon>
        <taxon>Micromonosporales</taxon>
        <taxon>Micromonosporaceae</taxon>
        <taxon>Micromonospora</taxon>
    </lineage>
</organism>
<dbReference type="InParanoid" id="A0A1C4YVQ5"/>
<dbReference type="Proteomes" id="UP000198253">
    <property type="component" value="Chromosome I"/>
</dbReference>
<evidence type="ECO:0000313" key="2">
    <source>
        <dbReference type="Proteomes" id="UP000198253"/>
    </source>
</evidence>
<accession>A0A1C4YVQ5</accession>
<dbReference type="OrthoDB" id="4457345at2"/>
<protein>
    <submittedName>
        <fullName evidence="1">SUKH-4 immunity protein</fullName>
    </submittedName>
</protein>
<dbReference type="Pfam" id="PF14435">
    <property type="entry name" value="SUKH-4"/>
    <property type="match status" value="1"/>
</dbReference>
<gene>
    <name evidence="1" type="ORF">GA0070618_4444</name>
</gene>